<feature type="domain" description="Peptidase M4" evidence="17">
    <location>
        <begin position="242"/>
        <end position="384"/>
    </location>
</feature>
<evidence type="ECO:0000259" key="19">
    <source>
        <dbReference type="Pfam" id="PF03413"/>
    </source>
</evidence>
<dbReference type="CDD" id="cd09597">
    <property type="entry name" value="M4_TLP"/>
    <property type="match status" value="1"/>
</dbReference>
<evidence type="ECO:0000256" key="14">
    <source>
        <dbReference type="ARBA" id="ARBA00058263"/>
    </source>
</evidence>
<keyword evidence="5 16" id="KW-0964">Secreted</keyword>
<dbReference type="Pfam" id="PF01447">
    <property type="entry name" value="Peptidase_M4"/>
    <property type="match status" value="1"/>
</dbReference>
<comment type="cofactor">
    <cofactor evidence="2 16">
        <name>Zn(2+)</name>
        <dbReference type="ChEBI" id="CHEBI:29105"/>
    </cofactor>
</comment>
<dbReference type="PRINTS" id="PR00730">
    <property type="entry name" value="THERMOLYSIN"/>
</dbReference>
<evidence type="ECO:0000256" key="11">
    <source>
        <dbReference type="ARBA" id="ARBA00022837"/>
    </source>
</evidence>
<keyword evidence="9 16" id="KW-0378">Hydrolase</keyword>
<comment type="subcellular location">
    <subcellularLocation>
        <location evidence="3 16">Secreted</location>
    </subcellularLocation>
</comment>
<dbReference type="Proteomes" id="UP000523087">
    <property type="component" value="Unassembled WGS sequence"/>
</dbReference>
<evidence type="ECO:0000313" key="21">
    <source>
        <dbReference type="EMBL" id="MBA2873871.1"/>
    </source>
</evidence>
<dbReference type="GO" id="GO:0006508">
    <property type="term" value="P:proteolysis"/>
    <property type="evidence" value="ECO:0007669"/>
    <property type="project" value="UniProtKB-KW"/>
</dbReference>
<dbReference type="InterPro" id="IPR001570">
    <property type="entry name" value="Peptidase_M4_C_domain"/>
</dbReference>
<keyword evidence="13" id="KW-0865">Zymogen</keyword>
<feature type="domain" description="Peptidase M4 C-terminal" evidence="18">
    <location>
        <begin position="387"/>
        <end position="549"/>
    </location>
</feature>
<evidence type="ECO:0000256" key="10">
    <source>
        <dbReference type="ARBA" id="ARBA00022833"/>
    </source>
</evidence>
<proteinExistence type="inferred from homology"/>
<feature type="domain" description="FTP" evidence="20">
    <location>
        <begin position="82"/>
        <end position="130"/>
    </location>
</feature>
<sequence length="550" mass="60372">MKRKMKMKLASFGLAAGLAAQVFLPYNALASTEHVTWNQQFQTPQFISGDLLKVNGTSPEELVYQYVEKNENKFKFHENAKDTLQLKEKKNDNLGFTFMRFQQTYKGIPVFGAVVTAHVKDGTLTALSGTLIPNLDTKGSLKSGKKLSEKQARDIAEKDLVANVTKEVPEYEQGKDTEFVVYVNGDEASLAYVVNLNFLTPEPGNWLYIIDAVDGKILNKFNQLDAAKPGDVKSITGTSTVGVGRGVLGDQKNINTTYSTYYYLQDNTRGNGIFTYDAKYRTTLPGSLWADADNQFFASYDAPAVDAHYYAGVTYDYYKNVHNRLSYDGNNAAIRSSVHYSQGYNNAFWNGSQMVYGDGDGQTFIPLSGGIDVVAHELTHAVTDYTAGLIYQNESGAINEAISDIFGTLVEFYANKNPDWEIGEDVYTPGISGDSLRSMSDPAKYGDPDHYSKRYTGTQDNGGVHINSGIINKAAYLISQGGTHYGVSVVGIGRDKLGKIFYRALTQYLTPTSNFSQLRAAAVQSATDLYGSTSQEVASVKQAFDAVGVK</sequence>
<dbReference type="InterPro" id="IPR050728">
    <property type="entry name" value="Zinc_Metalloprotease_M4"/>
</dbReference>
<dbReference type="GO" id="GO:0005576">
    <property type="term" value="C:extracellular region"/>
    <property type="evidence" value="ECO:0007669"/>
    <property type="project" value="UniProtKB-SubCell"/>
</dbReference>
<gene>
    <name evidence="21" type="ORF">HNR31_000623</name>
</gene>
<dbReference type="Gene3D" id="3.10.170.10">
    <property type="match status" value="1"/>
</dbReference>
<feature type="active site" evidence="15">
    <location>
        <position position="377"/>
    </location>
</feature>
<comment type="similarity">
    <text evidence="4 16">Belongs to the peptidase M4 family.</text>
</comment>
<accession>A0A7V9Z4I5</accession>
<dbReference type="InterPro" id="IPR011096">
    <property type="entry name" value="FTP_domain"/>
</dbReference>
<keyword evidence="6 16" id="KW-0645">Protease</keyword>
<evidence type="ECO:0000256" key="3">
    <source>
        <dbReference type="ARBA" id="ARBA00004613"/>
    </source>
</evidence>
<dbReference type="PANTHER" id="PTHR33794:SF3">
    <property type="entry name" value="NEUTRAL PROTEASE B"/>
    <property type="match status" value="1"/>
</dbReference>
<evidence type="ECO:0000256" key="4">
    <source>
        <dbReference type="ARBA" id="ARBA00009388"/>
    </source>
</evidence>
<dbReference type="Pfam" id="PF02868">
    <property type="entry name" value="Peptidase_M4_C"/>
    <property type="match status" value="1"/>
</dbReference>
<evidence type="ECO:0000259" key="17">
    <source>
        <dbReference type="Pfam" id="PF01447"/>
    </source>
</evidence>
<dbReference type="Pfam" id="PF03413">
    <property type="entry name" value="PepSY"/>
    <property type="match status" value="1"/>
</dbReference>
<keyword evidence="8 16" id="KW-0732">Signal</keyword>
<feature type="domain" description="PepSY" evidence="19">
    <location>
        <begin position="146"/>
        <end position="219"/>
    </location>
</feature>
<dbReference type="InterPro" id="IPR013856">
    <property type="entry name" value="Peptidase_M4_domain"/>
</dbReference>
<evidence type="ECO:0000256" key="5">
    <source>
        <dbReference type="ARBA" id="ARBA00022525"/>
    </source>
</evidence>
<comment type="caution">
    <text evidence="21">The sequence shown here is derived from an EMBL/GenBank/DDBJ whole genome shotgun (WGS) entry which is preliminary data.</text>
</comment>
<dbReference type="SUPFAM" id="SSF55486">
    <property type="entry name" value="Metalloproteases ('zincins'), catalytic domain"/>
    <property type="match status" value="1"/>
</dbReference>
<evidence type="ECO:0000256" key="2">
    <source>
        <dbReference type="ARBA" id="ARBA00001947"/>
    </source>
</evidence>
<dbReference type="EC" id="3.4.24.-" evidence="16"/>
<evidence type="ECO:0000313" key="22">
    <source>
        <dbReference type="Proteomes" id="UP000523087"/>
    </source>
</evidence>
<dbReference type="FunFam" id="1.10.390.10:FF:000012">
    <property type="entry name" value="Thermolysin"/>
    <property type="match status" value="1"/>
</dbReference>
<keyword evidence="22" id="KW-1185">Reference proteome</keyword>
<dbReference type="Gene3D" id="3.10.450.40">
    <property type="match status" value="1"/>
</dbReference>
<dbReference type="EMBL" id="JACDUT010000001">
    <property type="protein sequence ID" value="MBA2873871.1"/>
    <property type="molecule type" value="Genomic_DNA"/>
</dbReference>
<protein>
    <recommendedName>
        <fullName evidence="16">Neutral metalloproteinase</fullName>
        <ecNumber evidence="16">3.4.24.-</ecNumber>
    </recommendedName>
</protein>
<organism evidence="21 22">
    <name type="scientific">Thermaerobacillus caldiproteolyticus</name>
    <dbReference type="NCBI Taxonomy" id="247480"/>
    <lineage>
        <taxon>Bacteria</taxon>
        <taxon>Bacillati</taxon>
        <taxon>Bacillota</taxon>
        <taxon>Bacilli</taxon>
        <taxon>Bacillales</taxon>
        <taxon>Anoxybacillaceae</taxon>
        <taxon>Thermaerobacillus</taxon>
    </lineage>
</organism>
<keyword evidence="12 16" id="KW-0482">Metalloprotease</keyword>
<dbReference type="InterPro" id="IPR023612">
    <property type="entry name" value="Peptidase_M4"/>
</dbReference>
<feature type="chain" id="PRO_5031603137" description="Neutral metalloproteinase" evidence="16">
    <location>
        <begin position="31"/>
        <end position="550"/>
    </location>
</feature>
<keyword evidence="11" id="KW-0106">Calcium</keyword>
<dbReference type="Gene3D" id="1.10.390.10">
    <property type="entry name" value="Neutral Protease Domain 2"/>
    <property type="match status" value="1"/>
</dbReference>
<name>A0A7V9Z4I5_9BACL</name>
<evidence type="ECO:0000256" key="8">
    <source>
        <dbReference type="ARBA" id="ARBA00022729"/>
    </source>
</evidence>
<evidence type="ECO:0000256" key="6">
    <source>
        <dbReference type="ARBA" id="ARBA00022670"/>
    </source>
</evidence>
<dbReference type="GO" id="GO:0046872">
    <property type="term" value="F:metal ion binding"/>
    <property type="evidence" value="ECO:0007669"/>
    <property type="project" value="UniProtKB-UniRule"/>
</dbReference>
<evidence type="ECO:0000256" key="13">
    <source>
        <dbReference type="ARBA" id="ARBA00023145"/>
    </source>
</evidence>
<dbReference type="Gene3D" id="3.10.450.490">
    <property type="match status" value="1"/>
</dbReference>
<dbReference type="InterPro" id="IPR025711">
    <property type="entry name" value="PepSY"/>
</dbReference>
<evidence type="ECO:0000259" key="20">
    <source>
        <dbReference type="Pfam" id="PF07504"/>
    </source>
</evidence>
<dbReference type="PANTHER" id="PTHR33794">
    <property type="entry name" value="BACILLOLYSIN"/>
    <property type="match status" value="1"/>
</dbReference>
<keyword evidence="10 16" id="KW-0862">Zinc</keyword>
<evidence type="ECO:0000256" key="16">
    <source>
        <dbReference type="RuleBase" id="RU366073"/>
    </source>
</evidence>
<evidence type="ECO:0000256" key="9">
    <source>
        <dbReference type="ARBA" id="ARBA00022801"/>
    </source>
</evidence>
<comment type="function">
    <text evidence="14 16">Extracellular zinc metalloprotease.</text>
</comment>
<evidence type="ECO:0000256" key="12">
    <source>
        <dbReference type="ARBA" id="ARBA00023049"/>
    </source>
</evidence>
<dbReference type="Pfam" id="PF07504">
    <property type="entry name" value="FTP"/>
    <property type="match status" value="1"/>
</dbReference>
<keyword evidence="7" id="KW-0479">Metal-binding</keyword>
<feature type="active site" description="Proton donor" evidence="15">
    <location>
        <position position="465"/>
    </location>
</feature>
<evidence type="ECO:0000259" key="18">
    <source>
        <dbReference type="Pfam" id="PF02868"/>
    </source>
</evidence>
<dbReference type="GO" id="GO:0004222">
    <property type="term" value="F:metalloendopeptidase activity"/>
    <property type="evidence" value="ECO:0007669"/>
    <property type="project" value="UniProtKB-UniRule"/>
</dbReference>
<comment type="cofactor">
    <cofactor evidence="1">
        <name>Ca(2+)</name>
        <dbReference type="ChEBI" id="CHEBI:29108"/>
    </cofactor>
</comment>
<evidence type="ECO:0000256" key="1">
    <source>
        <dbReference type="ARBA" id="ARBA00001913"/>
    </source>
</evidence>
<dbReference type="AlphaFoldDB" id="A0A7V9Z4I5"/>
<feature type="signal peptide" evidence="16">
    <location>
        <begin position="1"/>
        <end position="30"/>
    </location>
</feature>
<evidence type="ECO:0000256" key="7">
    <source>
        <dbReference type="ARBA" id="ARBA00022723"/>
    </source>
</evidence>
<reference evidence="21 22" key="1">
    <citation type="submission" date="2020-07" db="EMBL/GenBank/DDBJ databases">
        <title>Genomic Encyclopedia of Type Strains, Phase IV (KMG-IV): sequencing the most valuable type-strain genomes for metagenomic binning, comparative biology and taxonomic classification.</title>
        <authorList>
            <person name="Goeker M."/>
        </authorList>
    </citation>
    <scope>NUCLEOTIDE SEQUENCE [LARGE SCALE GENOMIC DNA]</scope>
    <source>
        <strain evidence="21 22">DSM 15730</strain>
    </source>
</reference>
<dbReference type="InterPro" id="IPR027268">
    <property type="entry name" value="Peptidase_M4/M1_CTD_sf"/>
</dbReference>
<evidence type="ECO:0000256" key="15">
    <source>
        <dbReference type="PIRSR" id="PIRSR623612-1"/>
    </source>
</evidence>